<organism evidence="1 2">
    <name type="scientific">Candidatus Magasanikbacteria bacterium GW2011_GWA2_42_32</name>
    <dbReference type="NCBI Taxonomy" id="1619039"/>
    <lineage>
        <taxon>Bacteria</taxon>
        <taxon>Candidatus Magasanikiibacteriota</taxon>
    </lineage>
</organism>
<accession>A0A0G1A9A2</accession>
<protein>
    <submittedName>
        <fullName evidence="1">Uncharacterized protein</fullName>
    </submittedName>
</protein>
<reference evidence="1 2" key="1">
    <citation type="journal article" date="2015" name="Nature">
        <title>rRNA introns, odd ribosomes, and small enigmatic genomes across a large radiation of phyla.</title>
        <authorList>
            <person name="Brown C.T."/>
            <person name="Hug L.A."/>
            <person name="Thomas B.C."/>
            <person name="Sharon I."/>
            <person name="Castelle C.J."/>
            <person name="Singh A."/>
            <person name="Wilkins M.J."/>
            <person name="Williams K.H."/>
            <person name="Banfield J.F."/>
        </authorList>
    </citation>
    <scope>NUCLEOTIDE SEQUENCE [LARGE SCALE GENOMIC DNA]</scope>
</reference>
<dbReference type="EMBL" id="LCDO01000001">
    <property type="protein sequence ID" value="KKS57592.1"/>
    <property type="molecule type" value="Genomic_DNA"/>
</dbReference>
<evidence type="ECO:0000313" key="2">
    <source>
        <dbReference type="Proteomes" id="UP000034837"/>
    </source>
</evidence>
<comment type="caution">
    <text evidence="1">The sequence shown here is derived from an EMBL/GenBank/DDBJ whole genome shotgun (WGS) entry which is preliminary data.</text>
</comment>
<name>A0A0G1A9A2_9BACT</name>
<gene>
    <name evidence="1" type="ORF">UV20_C0001G0232</name>
</gene>
<proteinExistence type="predicted"/>
<sequence length="95" mass="10531">MAPSRVRAARWDLSFSSRVQSRVIVDWESPNDLSPAPHKAMRSICASRIGINPHFRVQLPSNSQFMVSVHDAGRRPGTSNSLFSNSTRLSIALPD</sequence>
<dbReference type="Proteomes" id="UP000034837">
    <property type="component" value="Unassembled WGS sequence"/>
</dbReference>
<evidence type="ECO:0000313" key="1">
    <source>
        <dbReference type="EMBL" id="KKS57592.1"/>
    </source>
</evidence>
<dbReference type="AlphaFoldDB" id="A0A0G1A9A2"/>